<dbReference type="InterPro" id="IPR000719">
    <property type="entry name" value="Prot_kinase_dom"/>
</dbReference>
<keyword evidence="8" id="KW-1185">Reference proteome</keyword>
<evidence type="ECO:0000256" key="1">
    <source>
        <dbReference type="ARBA" id="ARBA00022679"/>
    </source>
</evidence>
<organism evidence="8 9">
    <name type="scientific">Abrus precatorius</name>
    <name type="common">Indian licorice</name>
    <name type="synonym">Glycine abrus</name>
    <dbReference type="NCBI Taxonomy" id="3816"/>
    <lineage>
        <taxon>Eukaryota</taxon>
        <taxon>Viridiplantae</taxon>
        <taxon>Streptophyta</taxon>
        <taxon>Embryophyta</taxon>
        <taxon>Tracheophyta</taxon>
        <taxon>Spermatophyta</taxon>
        <taxon>Magnoliopsida</taxon>
        <taxon>eudicotyledons</taxon>
        <taxon>Gunneridae</taxon>
        <taxon>Pentapetalae</taxon>
        <taxon>rosids</taxon>
        <taxon>fabids</taxon>
        <taxon>Fabales</taxon>
        <taxon>Fabaceae</taxon>
        <taxon>Papilionoideae</taxon>
        <taxon>50 kb inversion clade</taxon>
        <taxon>NPAAA clade</taxon>
        <taxon>indigoferoid/millettioid clade</taxon>
        <taxon>Abreae</taxon>
        <taxon>Abrus</taxon>
    </lineage>
</organism>
<keyword evidence="1" id="KW-0808">Transferase</keyword>
<dbReference type="Proteomes" id="UP000694853">
    <property type="component" value="Unplaced"/>
</dbReference>
<dbReference type="GO" id="GO:0004674">
    <property type="term" value="F:protein serine/threonine kinase activity"/>
    <property type="evidence" value="ECO:0007669"/>
    <property type="project" value="UniProtKB-KW"/>
</dbReference>
<evidence type="ECO:0000256" key="3">
    <source>
        <dbReference type="ARBA" id="ARBA00022777"/>
    </source>
</evidence>
<comment type="similarity">
    <text evidence="6">Belongs to the protein kinase superfamily.</text>
</comment>
<keyword evidence="3" id="KW-0418">Kinase</keyword>
<dbReference type="PROSITE" id="PS00107">
    <property type="entry name" value="PROTEIN_KINASE_ATP"/>
    <property type="match status" value="1"/>
</dbReference>
<accession>A0A8B8K287</accession>
<keyword evidence="6" id="KW-0723">Serine/threonine-protein kinase</keyword>
<keyword evidence="2 5" id="KW-0547">Nucleotide-binding</keyword>
<dbReference type="InterPro" id="IPR011009">
    <property type="entry name" value="Kinase-like_dom_sf"/>
</dbReference>
<proteinExistence type="inferred from homology"/>
<dbReference type="Gene3D" id="1.10.510.10">
    <property type="entry name" value="Transferase(Phosphotransferase) domain 1"/>
    <property type="match status" value="1"/>
</dbReference>
<dbReference type="PROSITE" id="PS00108">
    <property type="entry name" value="PROTEIN_KINASE_ST"/>
    <property type="match status" value="1"/>
</dbReference>
<evidence type="ECO:0000313" key="9">
    <source>
        <dbReference type="RefSeq" id="XP_027337519.1"/>
    </source>
</evidence>
<dbReference type="OrthoDB" id="25592at2759"/>
<reference evidence="9" key="2">
    <citation type="submission" date="2025-08" db="UniProtKB">
        <authorList>
            <consortium name="RefSeq"/>
        </authorList>
    </citation>
    <scope>IDENTIFICATION</scope>
    <source>
        <tissue evidence="9">Young leaves</tissue>
    </source>
</reference>
<evidence type="ECO:0000313" key="8">
    <source>
        <dbReference type="Proteomes" id="UP000694853"/>
    </source>
</evidence>
<reference evidence="8" key="1">
    <citation type="journal article" date="2019" name="Toxins">
        <title>Detection of Abrin-Like and Prepropulchellin-Like Toxin Genes and Transcripts Using Whole Genome Sequencing and Full-Length Transcript Sequencing of Abrus precatorius.</title>
        <authorList>
            <person name="Hovde B.T."/>
            <person name="Daligault H.E."/>
            <person name="Hanschen E.R."/>
            <person name="Kunde Y.A."/>
            <person name="Johnson M.B."/>
            <person name="Starkenburg S.R."/>
            <person name="Johnson S.L."/>
        </authorList>
    </citation>
    <scope>NUCLEOTIDE SEQUENCE [LARGE SCALE GENOMIC DNA]</scope>
</reference>
<evidence type="ECO:0000259" key="7">
    <source>
        <dbReference type="PROSITE" id="PS50011"/>
    </source>
</evidence>
<name>A0A8B8K287_ABRPR</name>
<dbReference type="PANTHER" id="PTHR48011">
    <property type="entry name" value="CCR4-NOT TRANSCRIPTIONAL COMPLEX SUBUNIT CAF120-RELATED"/>
    <property type="match status" value="1"/>
</dbReference>
<gene>
    <name evidence="9" type="primary">LOC113851249</name>
</gene>
<dbReference type="AlphaFoldDB" id="A0A8B8K287"/>
<dbReference type="InterPro" id="IPR017441">
    <property type="entry name" value="Protein_kinase_ATP_BS"/>
</dbReference>
<protein>
    <submittedName>
        <fullName evidence="9">Mitogen-activated protein kinase kinase kinase 17-like</fullName>
    </submittedName>
</protein>
<sequence>MVRWVRTKVLGSGTYGTVYQAICEGYHKPIALKTTALSSSETLEKENKILDALFGCPEIINSHGTEITCEDGIIVSNLMMEYAPYGTLGDLIKKGPLMETRTTKVYIQMLLRGLSFMHQRGYVHCDLKPDNILMFPPYKYHDQRFNQLKIADFGLCKTPEESLNEEDWKFSFRGTPSYMSPESIACGQIGPALDIWSFGCVVLEMFTGYSWWVMEHCSLEDIMVRVGINNEAPSIPSGLSSLCKDFLQKCFIANPNERWTADMLLHNHPFTHIC</sequence>
<feature type="domain" description="Protein kinase" evidence="7">
    <location>
        <begin position="4"/>
        <end position="271"/>
    </location>
</feature>
<dbReference type="SMART" id="SM00220">
    <property type="entry name" value="S_TKc"/>
    <property type="match status" value="1"/>
</dbReference>
<dbReference type="SUPFAM" id="SSF56112">
    <property type="entry name" value="Protein kinase-like (PK-like)"/>
    <property type="match status" value="1"/>
</dbReference>
<dbReference type="PANTHER" id="PTHR48011:SF51">
    <property type="entry name" value="PROTEIN KINASE SUPERFAMILY PROTEIN"/>
    <property type="match status" value="1"/>
</dbReference>
<dbReference type="Pfam" id="PF00069">
    <property type="entry name" value="Pkinase"/>
    <property type="match status" value="1"/>
</dbReference>
<keyword evidence="4 5" id="KW-0067">ATP-binding</keyword>
<evidence type="ECO:0000256" key="4">
    <source>
        <dbReference type="ARBA" id="ARBA00022840"/>
    </source>
</evidence>
<dbReference type="InterPro" id="IPR052751">
    <property type="entry name" value="Plant_MAPKKK"/>
</dbReference>
<dbReference type="KEGG" id="aprc:113851249"/>
<dbReference type="GeneID" id="113851249"/>
<dbReference type="PROSITE" id="PS50011">
    <property type="entry name" value="PROTEIN_KINASE_DOM"/>
    <property type="match status" value="1"/>
</dbReference>
<dbReference type="InterPro" id="IPR008271">
    <property type="entry name" value="Ser/Thr_kinase_AS"/>
</dbReference>
<dbReference type="GO" id="GO:0007165">
    <property type="term" value="P:signal transduction"/>
    <property type="evidence" value="ECO:0007669"/>
    <property type="project" value="TreeGrafter"/>
</dbReference>
<dbReference type="RefSeq" id="XP_027337519.1">
    <property type="nucleotide sequence ID" value="XM_027481718.1"/>
</dbReference>
<dbReference type="GO" id="GO:0005524">
    <property type="term" value="F:ATP binding"/>
    <property type="evidence" value="ECO:0007669"/>
    <property type="project" value="UniProtKB-UniRule"/>
</dbReference>
<evidence type="ECO:0000256" key="5">
    <source>
        <dbReference type="PROSITE-ProRule" id="PRU10141"/>
    </source>
</evidence>
<evidence type="ECO:0000256" key="6">
    <source>
        <dbReference type="RuleBase" id="RU000304"/>
    </source>
</evidence>
<evidence type="ECO:0000256" key="2">
    <source>
        <dbReference type="ARBA" id="ARBA00022741"/>
    </source>
</evidence>
<feature type="binding site" evidence="5">
    <location>
        <position position="33"/>
    </location>
    <ligand>
        <name>ATP</name>
        <dbReference type="ChEBI" id="CHEBI:30616"/>
    </ligand>
</feature>